<keyword evidence="4 10" id="KW-0808">Transferase</keyword>
<dbReference type="InterPro" id="IPR028896">
    <property type="entry name" value="GcvT/YgfZ/DmdA"/>
</dbReference>
<accession>A0A9Y1BNA3</accession>
<dbReference type="NCBIfam" id="TIGR00528">
    <property type="entry name" value="gcvT"/>
    <property type="match status" value="1"/>
</dbReference>
<evidence type="ECO:0000256" key="3">
    <source>
        <dbReference type="ARBA" id="ARBA00022576"/>
    </source>
</evidence>
<dbReference type="PANTHER" id="PTHR43757">
    <property type="entry name" value="AMINOMETHYLTRANSFERASE"/>
    <property type="match status" value="1"/>
</dbReference>
<dbReference type="GO" id="GO:0006546">
    <property type="term" value="P:glycine catabolic process"/>
    <property type="evidence" value="ECO:0007669"/>
    <property type="project" value="InterPro"/>
</dbReference>
<feature type="binding site" evidence="7">
    <location>
        <position position="202"/>
    </location>
    <ligand>
        <name>substrate</name>
    </ligand>
</feature>
<keyword evidence="3" id="KW-0032">Aminotransferase</keyword>
<comment type="catalytic activity">
    <reaction evidence="6">
        <text>N(6)-[(R)-S(8)-aminomethyldihydrolipoyl]-L-lysyl-[protein] + (6S)-5,6,7,8-tetrahydrofolate = N(6)-[(R)-dihydrolipoyl]-L-lysyl-[protein] + (6R)-5,10-methylene-5,6,7,8-tetrahydrofolate + NH4(+)</text>
        <dbReference type="Rhea" id="RHEA:16945"/>
        <dbReference type="Rhea" id="RHEA-COMP:10475"/>
        <dbReference type="Rhea" id="RHEA-COMP:10492"/>
        <dbReference type="ChEBI" id="CHEBI:15636"/>
        <dbReference type="ChEBI" id="CHEBI:28938"/>
        <dbReference type="ChEBI" id="CHEBI:57453"/>
        <dbReference type="ChEBI" id="CHEBI:83100"/>
        <dbReference type="ChEBI" id="CHEBI:83143"/>
        <dbReference type="EC" id="2.1.2.10"/>
    </reaction>
</comment>
<dbReference type="InterPro" id="IPR006223">
    <property type="entry name" value="GcvT"/>
</dbReference>
<dbReference type="EMBL" id="CP084167">
    <property type="protein sequence ID" value="UJG42188.1"/>
    <property type="molecule type" value="Genomic_DNA"/>
</dbReference>
<comment type="similarity">
    <text evidence="1">Belongs to the GcvT family.</text>
</comment>
<evidence type="ECO:0000259" key="9">
    <source>
        <dbReference type="Pfam" id="PF08669"/>
    </source>
</evidence>
<evidence type="ECO:0000313" key="10">
    <source>
        <dbReference type="EMBL" id="UJG42188.1"/>
    </source>
</evidence>
<evidence type="ECO:0000256" key="5">
    <source>
        <dbReference type="ARBA" id="ARBA00031395"/>
    </source>
</evidence>
<evidence type="ECO:0000256" key="1">
    <source>
        <dbReference type="ARBA" id="ARBA00008609"/>
    </source>
</evidence>
<dbReference type="InterPro" id="IPR013977">
    <property type="entry name" value="GcvT_C"/>
</dbReference>
<sequence length="386" mass="43567">MTELKKTPMWKIHEEAGARMIDFSGYYLPVSYTGIDKEIMATRENVSIVEVSDMGRYEIKGKYAYKIMEMVTPRDIQGMSDMKCGYTYYLNERGGYRDDTIIGKLNNEHFFNVCNAGSQTKKVLAWVKNFVKIVEDLTGEPHEFIDWTEKTTMFAVQGPNYKVILDNLGVPDTGRWKIIEAEVEGAKCLFTGTGYTGEMGFEVTIFDSTVENPEKGIKVWNAILKAGEEVGIALCGLGARDALRIEAGLPLYGEDIHEDVNPIEAGYDFPVFMKVDKEPWFFGKEAILKAMEEGVKIKHVGIILLEKGIPRAGYDILNQDGEKIGYMCNGVRSPVLNAGIGMGYVDIEYSKPDTEVFVQIRKKQVPAKVVKLPFYDTSKWGWKRNK</sequence>
<feature type="domain" description="Aminomethyltransferase C-terminal" evidence="9">
    <location>
        <begin position="300"/>
        <end position="376"/>
    </location>
</feature>
<dbReference type="Gene3D" id="3.30.70.1400">
    <property type="entry name" value="Aminomethyltransferase beta-barrel domains"/>
    <property type="match status" value="1"/>
</dbReference>
<dbReference type="SUPFAM" id="SSF101790">
    <property type="entry name" value="Aminomethyltransferase beta-barrel domain"/>
    <property type="match status" value="1"/>
</dbReference>
<dbReference type="EC" id="2.1.2.10" evidence="2"/>
<gene>
    <name evidence="10" type="primary">gcvT</name>
    <name evidence="10" type="ORF">K9W46_07175</name>
</gene>
<evidence type="ECO:0000256" key="6">
    <source>
        <dbReference type="ARBA" id="ARBA00047665"/>
    </source>
</evidence>
<proteinExistence type="inferred from homology"/>
<dbReference type="Gene3D" id="4.10.1250.10">
    <property type="entry name" value="Aminomethyltransferase fragment"/>
    <property type="match status" value="1"/>
</dbReference>
<evidence type="ECO:0000259" key="8">
    <source>
        <dbReference type="Pfam" id="PF01571"/>
    </source>
</evidence>
<dbReference type="GO" id="GO:0008483">
    <property type="term" value="F:transaminase activity"/>
    <property type="evidence" value="ECO:0007669"/>
    <property type="project" value="UniProtKB-KW"/>
</dbReference>
<dbReference type="Gene3D" id="2.40.30.110">
    <property type="entry name" value="Aminomethyltransferase beta-barrel domains"/>
    <property type="match status" value="1"/>
</dbReference>
<organism evidence="10">
    <name type="scientific">Candidatus Heimdallarchaeum endolithica</name>
    <dbReference type="NCBI Taxonomy" id="2876572"/>
    <lineage>
        <taxon>Archaea</taxon>
        <taxon>Promethearchaeati</taxon>
        <taxon>Candidatus Heimdallarchaeota</taxon>
        <taxon>Candidatus Heimdallarchaeia (ex Rinke et al. 2021) (nom. nud.)</taxon>
        <taxon>Candidatus Heimdallarchaeales</taxon>
        <taxon>Candidatus Heimdallarchaeaceae</taxon>
        <taxon>Candidatus Heimdallarchaeum</taxon>
    </lineage>
</organism>
<dbReference type="GO" id="GO:0005960">
    <property type="term" value="C:glycine cleavage complex"/>
    <property type="evidence" value="ECO:0007669"/>
    <property type="project" value="InterPro"/>
</dbReference>
<reference evidence="10" key="1">
    <citation type="journal article" date="2022" name="Nat. Microbiol.">
        <title>Unique mobile elements and scalable gene flow at the prokaryote-eukaryote boundary revealed by circularized Asgard archaea genomes.</title>
        <authorList>
            <person name="Wu F."/>
            <person name="Speth D.R."/>
            <person name="Philosof A."/>
            <person name="Cremiere A."/>
            <person name="Narayanan A."/>
            <person name="Barco R.A."/>
            <person name="Connon S.A."/>
            <person name="Amend J.P."/>
            <person name="Antoshechkin I.A."/>
            <person name="Orphan V.J."/>
        </authorList>
    </citation>
    <scope>NUCLEOTIDE SEQUENCE</scope>
    <source>
        <strain evidence="10">PR6</strain>
    </source>
</reference>
<dbReference type="InterPro" id="IPR006222">
    <property type="entry name" value="GCVT_N"/>
</dbReference>
<evidence type="ECO:0000256" key="2">
    <source>
        <dbReference type="ARBA" id="ARBA00012616"/>
    </source>
</evidence>
<protein>
    <recommendedName>
        <fullName evidence="2">aminomethyltransferase</fullName>
        <ecNumber evidence="2">2.1.2.10</ecNumber>
    </recommendedName>
    <alternativeName>
        <fullName evidence="5">Glycine cleavage system T protein</fullName>
    </alternativeName>
</protein>
<dbReference type="InterPro" id="IPR027266">
    <property type="entry name" value="TrmE/GcvT-like"/>
</dbReference>
<dbReference type="Gene3D" id="3.30.1360.120">
    <property type="entry name" value="Probable tRNA modification gtpase trme, domain 1"/>
    <property type="match status" value="1"/>
</dbReference>
<dbReference type="PANTHER" id="PTHR43757:SF2">
    <property type="entry name" value="AMINOMETHYLTRANSFERASE, MITOCHONDRIAL"/>
    <property type="match status" value="1"/>
</dbReference>
<evidence type="ECO:0000256" key="7">
    <source>
        <dbReference type="PIRSR" id="PIRSR006487-1"/>
    </source>
</evidence>
<dbReference type="GO" id="GO:0004047">
    <property type="term" value="F:aminomethyltransferase activity"/>
    <property type="evidence" value="ECO:0007669"/>
    <property type="project" value="UniProtKB-EC"/>
</dbReference>
<dbReference type="AlphaFoldDB" id="A0A9Y1BNA3"/>
<dbReference type="NCBIfam" id="NF001567">
    <property type="entry name" value="PRK00389.1"/>
    <property type="match status" value="1"/>
</dbReference>
<name>A0A9Y1BNA3_9ARCH</name>
<dbReference type="PIRSF" id="PIRSF006487">
    <property type="entry name" value="GcvT"/>
    <property type="match status" value="1"/>
</dbReference>
<feature type="domain" description="GCVT N-terminal" evidence="8">
    <location>
        <begin position="10"/>
        <end position="273"/>
    </location>
</feature>
<dbReference type="FunFam" id="2.40.30.110:FF:000003">
    <property type="entry name" value="Aminomethyltransferase"/>
    <property type="match status" value="1"/>
</dbReference>
<evidence type="ECO:0000256" key="4">
    <source>
        <dbReference type="ARBA" id="ARBA00022679"/>
    </source>
</evidence>
<dbReference type="InterPro" id="IPR029043">
    <property type="entry name" value="GcvT/YgfZ_C"/>
</dbReference>
<dbReference type="Pfam" id="PF08669">
    <property type="entry name" value="GCV_T_C"/>
    <property type="match status" value="1"/>
</dbReference>
<dbReference type="SUPFAM" id="SSF103025">
    <property type="entry name" value="Folate-binding domain"/>
    <property type="match status" value="1"/>
</dbReference>
<dbReference type="Pfam" id="PF01571">
    <property type="entry name" value="GCV_T"/>
    <property type="match status" value="1"/>
</dbReference>
<dbReference type="Proteomes" id="UP001200513">
    <property type="component" value="Chromosome"/>
</dbReference>